<reference evidence="2 3" key="1">
    <citation type="submission" date="2020-08" db="EMBL/GenBank/DDBJ databases">
        <title>Genomic Encyclopedia of Type Strains, Phase IV (KMG-V): Genome sequencing to study the core and pangenomes of soil and plant-associated prokaryotes.</title>
        <authorList>
            <person name="Whitman W."/>
        </authorList>
    </citation>
    <scope>NUCLEOTIDE SEQUENCE [LARGE SCALE GENOMIC DNA]</scope>
    <source>
        <strain evidence="2 3">M2T3</strain>
    </source>
</reference>
<dbReference type="PRINTS" id="PR00111">
    <property type="entry name" value="ABHYDROLASE"/>
</dbReference>
<accession>A0A7X0J1A8</accession>
<dbReference type="InterPro" id="IPR029058">
    <property type="entry name" value="AB_hydrolase_fold"/>
</dbReference>
<protein>
    <submittedName>
        <fullName evidence="2">Pimeloyl-ACP methyl ester carboxylesterase</fullName>
    </submittedName>
</protein>
<dbReference type="InterPro" id="IPR050228">
    <property type="entry name" value="Carboxylesterase_BioH"/>
</dbReference>
<dbReference type="PANTHER" id="PTHR43194">
    <property type="entry name" value="HYDROLASE ALPHA/BETA FOLD FAMILY"/>
    <property type="match status" value="1"/>
</dbReference>
<comment type="caution">
    <text evidence="2">The sequence shown here is derived from an EMBL/GenBank/DDBJ whole genome shotgun (WGS) entry which is preliminary data.</text>
</comment>
<feature type="domain" description="AB hydrolase-1" evidence="1">
    <location>
        <begin position="52"/>
        <end position="156"/>
    </location>
</feature>
<sequence>MKIFNILLSGFLFAFCVSCTNPLATNRKSDRVKIVNQGVQIDYTDTGRGDTTLFFVHGWCINKTYWSNQVVKFNKRYRVITIDLPGFGKSGKNRKVWDTKTFSNDVNAVISQLNLKNVILIGHSMAGDIIIQSAINDPVKVIGLVGVDNLKSVGIEHTPSKQDKADYNKAIDEVKHHFKSFAYKYVNNDLFFKTTGSEVRNRVLKDVANADSVIATACLLQDDFNEASKLIQTKKKIYLINSDVNTTDTTGFKSKNIPYKIMYVHATGHFPMIEKPEEFNLRLEQILAGI</sequence>
<dbReference type="AlphaFoldDB" id="A0A7X0J1A8"/>
<dbReference type="Proteomes" id="UP000521017">
    <property type="component" value="Unassembled WGS sequence"/>
</dbReference>
<evidence type="ECO:0000259" key="1">
    <source>
        <dbReference type="Pfam" id="PF00561"/>
    </source>
</evidence>
<name>A0A7X0J1A8_9SPHI</name>
<proteinExistence type="predicted"/>
<dbReference type="RefSeq" id="WP_184623330.1">
    <property type="nucleotide sequence ID" value="NZ_JACHCC010000002.1"/>
</dbReference>
<dbReference type="EMBL" id="JACHCC010000002">
    <property type="protein sequence ID" value="MBB6498849.1"/>
    <property type="molecule type" value="Genomic_DNA"/>
</dbReference>
<evidence type="ECO:0000313" key="2">
    <source>
        <dbReference type="EMBL" id="MBB6498849.1"/>
    </source>
</evidence>
<evidence type="ECO:0000313" key="3">
    <source>
        <dbReference type="Proteomes" id="UP000521017"/>
    </source>
</evidence>
<gene>
    <name evidence="2" type="ORF">HDF25_000986</name>
</gene>
<dbReference type="InterPro" id="IPR000073">
    <property type="entry name" value="AB_hydrolase_1"/>
</dbReference>
<dbReference type="Pfam" id="PF00561">
    <property type="entry name" value="Abhydrolase_1"/>
    <property type="match status" value="1"/>
</dbReference>
<dbReference type="PANTHER" id="PTHR43194:SF2">
    <property type="entry name" value="PEROXISOMAL MEMBRANE PROTEIN LPX1"/>
    <property type="match status" value="1"/>
</dbReference>
<organism evidence="2 3">
    <name type="scientific">Pedobacter cryoconitis</name>
    <dbReference type="NCBI Taxonomy" id="188932"/>
    <lineage>
        <taxon>Bacteria</taxon>
        <taxon>Pseudomonadati</taxon>
        <taxon>Bacteroidota</taxon>
        <taxon>Sphingobacteriia</taxon>
        <taxon>Sphingobacteriales</taxon>
        <taxon>Sphingobacteriaceae</taxon>
        <taxon>Pedobacter</taxon>
    </lineage>
</organism>
<dbReference type="SUPFAM" id="SSF53474">
    <property type="entry name" value="alpha/beta-Hydrolases"/>
    <property type="match status" value="1"/>
</dbReference>
<dbReference type="Gene3D" id="3.40.50.1820">
    <property type="entry name" value="alpha/beta hydrolase"/>
    <property type="match status" value="1"/>
</dbReference>